<keyword evidence="2" id="KW-0472">Membrane</keyword>
<dbReference type="InterPro" id="IPR029151">
    <property type="entry name" value="Sensor-like_sf"/>
</dbReference>
<keyword evidence="2" id="KW-0812">Transmembrane</keyword>
<accession>A0ABW2A025</accession>
<proteinExistence type="predicted"/>
<evidence type="ECO:0000256" key="1">
    <source>
        <dbReference type="SAM" id="MobiDB-lite"/>
    </source>
</evidence>
<name>A0ABW2A025_9GAMM</name>
<keyword evidence="4" id="KW-1185">Reference proteome</keyword>
<reference evidence="4" key="1">
    <citation type="journal article" date="2019" name="Int. J. Syst. Evol. Microbiol.">
        <title>The Global Catalogue of Microorganisms (GCM) 10K type strain sequencing project: providing services to taxonomists for standard genome sequencing and annotation.</title>
        <authorList>
            <consortium name="The Broad Institute Genomics Platform"/>
            <consortium name="The Broad Institute Genome Sequencing Center for Infectious Disease"/>
            <person name="Wu L."/>
            <person name="Ma J."/>
        </authorList>
    </citation>
    <scope>NUCLEOTIDE SEQUENCE [LARGE SCALE GENOMIC DNA]</scope>
    <source>
        <strain evidence="4">NBRC 111756</strain>
    </source>
</reference>
<dbReference type="RefSeq" id="WP_379909300.1">
    <property type="nucleotide sequence ID" value="NZ_JBHSWE010000001.1"/>
</dbReference>
<feature type="transmembrane region" description="Helical" evidence="2">
    <location>
        <begin position="170"/>
        <end position="191"/>
    </location>
</feature>
<evidence type="ECO:0000313" key="3">
    <source>
        <dbReference type="EMBL" id="MFC6670795.1"/>
    </source>
</evidence>
<dbReference type="Gene3D" id="3.30.450.20">
    <property type="entry name" value="PAS domain"/>
    <property type="match status" value="1"/>
</dbReference>
<feature type="region of interest" description="Disordered" evidence="1">
    <location>
        <begin position="73"/>
        <end position="95"/>
    </location>
</feature>
<dbReference type="Proteomes" id="UP001596422">
    <property type="component" value="Unassembled WGS sequence"/>
</dbReference>
<evidence type="ECO:0008006" key="5">
    <source>
        <dbReference type="Google" id="ProtNLM"/>
    </source>
</evidence>
<dbReference type="SUPFAM" id="SSF103190">
    <property type="entry name" value="Sensory domain-like"/>
    <property type="match status" value="1"/>
</dbReference>
<feature type="transmembrane region" description="Helical" evidence="2">
    <location>
        <begin position="203"/>
        <end position="222"/>
    </location>
</feature>
<evidence type="ECO:0000313" key="4">
    <source>
        <dbReference type="Proteomes" id="UP001596422"/>
    </source>
</evidence>
<dbReference type="EMBL" id="JBHSWE010000001">
    <property type="protein sequence ID" value="MFC6670795.1"/>
    <property type="molecule type" value="Genomic_DNA"/>
</dbReference>
<organism evidence="3 4">
    <name type="scientific">Marinobacterium aestuariivivens</name>
    <dbReference type="NCBI Taxonomy" id="1698799"/>
    <lineage>
        <taxon>Bacteria</taxon>
        <taxon>Pseudomonadati</taxon>
        <taxon>Pseudomonadota</taxon>
        <taxon>Gammaproteobacteria</taxon>
        <taxon>Oceanospirillales</taxon>
        <taxon>Oceanospirillaceae</taxon>
        <taxon>Marinobacterium</taxon>
    </lineage>
</organism>
<protein>
    <recommendedName>
        <fullName evidence="5">Cache domain-containing protein</fullName>
    </recommendedName>
</protein>
<dbReference type="CDD" id="cd12914">
    <property type="entry name" value="PDC1_DGC_like"/>
    <property type="match status" value="1"/>
</dbReference>
<sequence length="314" mass="35064">MRSQNHIHLLQQYREYEQTIHSLMESMMTSLNGRALLQDRSAQQETVNHLSRAYPFVELVYSLDAQGVQRMDSAYSPTVSDRHRRSLGQGSDRSQRPYVVAAREHLNKVVVTRPYLSSATHQLSISAVQHLVDEEGNDLGYLVLNFNLQRLVAYLNGDGMRSRFHPWFRGIYGLIGGMLVLVSALLLYSAAESMFSLFEAGNNIATGAFGIVIMITLGMSIFDLGKTILEEEVLVSKDIHHHDTTRRTISRFMAAIIIAVSIEALLLMFKSLLNGGDGGTELISAVWMLLSAVAMMSGLGVYLRLSRENRGERG</sequence>
<evidence type="ECO:0000256" key="2">
    <source>
        <dbReference type="SAM" id="Phobius"/>
    </source>
</evidence>
<keyword evidence="2" id="KW-1133">Transmembrane helix</keyword>
<feature type="transmembrane region" description="Helical" evidence="2">
    <location>
        <begin position="285"/>
        <end position="305"/>
    </location>
</feature>
<feature type="transmembrane region" description="Helical" evidence="2">
    <location>
        <begin position="252"/>
        <end position="273"/>
    </location>
</feature>
<gene>
    <name evidence="3" type="ORF">ACFQDL_12480</name>
</gene>
<comment type="caution">
    <text evidence="3">The sequence shown here is derived from an EMBL/GenBank/DDBJ whole genome shotgun (WGS) entry which is preliminary data.</text>
</comment>